<organism evidence="1 2">
    <name type="scientific">Eoetvoesiella caeni</name>
    <dbReference type="NCBI Taxonomy" id="645616"/>
    <lineage>
        <taxon>Bacteria</taxon>
        <taxon>Pseudomonadati</taxon>
        <taxon>Pseudomonadota</taxon>
        <taxon>Betaproteobacteria</taxon>
        <taxon>Burkholderiales</taxon>
        <taxon>Alcaligenaceae</taxon>
        <taxon>Eoetvoesiella</taxon>
    </lineage>
</organism>
<dbReference type="EMBL" id="QNRQ01000023">
    <property type="protein sequence ID" value="RBP34988.1"/>
    <property type="molecule type" value="Genomic_DNA"/>
</dbReference>
<gene>
    <name evidence="1" type="ORF">DFR37_12316</name>
</gene>
<name>A0A366GZI3_9BURK</name>
<evidence type="ECO:0000313" key="1">
    <source>
        <dbReference type="EMBL" id="RBP34988.1"/>
    </source>
</evidence>
<dbReference type="OrthoDB" id="6690820at2"/>
<protein>
    <submittedName>
        <fullName evidence="1">Uncharacterized protein</fullName>
    </submittedName>
</protein>
<sequence>MNQELPEEFSDLSPFMHWALPTESLRLKKREESTMREINEFYAAMLPRAEAILEYFRAIDEKVIEGEEMPQEAQNLFTLMLALSEASLSVEIHRSHTVPDGMAWDVWKPEHETPAWSQKPKIRLFPANQAAT</sequence>
<dbReference type="RefSeq" id="WP_147251656.1">
    <property type="nucleotide sequence ID" value="NZ_JACCEU010000021.1"/>
</dbReference>
<dbReference type="Proteomes" id="UP000253628">
    <property type="component" value="Unassembled WGS sequence"/>
</dbReference>
<accession>A0A366GZI3</accession>
<reference evidence="1 2" key="1">
    <citation type="submission" date="2018-06" db="EMBL/GenBank/DDBJ databases">
        <title>Genomic Encyclopedia of Type Strains, Phase IV (KMG-IV): sequencing the most valuable type-strain genomes for metagenomic binning, comparative biology and taxonomic classification.</title>
        <authorList>
            <person name="Goeker M."/>
        </authorList>
    </citation>
    <scope>NUCLEOTIDE SEQUENCE [LARGE SCALE GENOMIC DNA]</scope>
    <source>
        <strain evidence="1 2">DSM 25520</strain>
    </source>
</reference>
<comment type="caution">
    <text evidence="1">The sequence shown here is derived from an EMBL/GenBank/DDBJ whole genome shotgun (WGS) entry which is preliminary data.</text>
</comment>
<dbReference type="AlphaFoldDB" id="A0A366GZI3"/>
<evidence type="ECO:0000313" key="2">
    <source>
        <dbReference type="Proteomes" id="UP000253628"/>
    </source>
</evidence>
<keyword evidence="2" id="KW-1185">Reference proteome</keyword>
<proteinExistence type="predicted"/>